<feature type="transmembrane region" description="Helical" evidence="1">
    <location>
        <begin position="332"/>
        <end position="353"/>
    </location>
</feature>
<keyword evidence="1" id="KW-0472">Membrane</keyword>
<reference evidence="2 3" key="1">
    <citation type="submission" date="2019-03" db="EMBL/GenBank/DDBJ databases">
        <title>Three New Species of Nocardioides, Nocardioides euryhalodurans sp. nov., Nocardioides seonyuensis sp. nov. and Nocardioides eburneoflavus sp. nov. Iolated from Soil.</title>
        <authorList>
            <person name="Roh S.G."/>
            <person name="Lee C."/>
            <person name="Kim M.-K."/>
            <person name="Kim S.B."/>
        </authorList>
    </citation>
    <scope>NUCLEOTIDE SEQUENCE [LARGE SCALE GENOMIC DNA]</scope>
    <source>
        <strain evidence="2 3">MMS17-SY207-3</strain>
    </source>
</reference>
<protein>
    <recommendedName>
        <fullName evidence="4">DUF2029 domain-containing protein</fullName>
    </recommendedName>
</protein>
<keyword evidence="1" id="KW-0812">Transmembrane</keyword>
<feature type="transmembrane region" description="Helical" evidence="1">
    <location>
        <begin position="185"/>
        <end position="204"/>
    </location>
</feature>
<accession>A0A4P7IE15</accession>
<dbReference type="RefSeq" id="WP_135267418.1">
    <property type="nucleotide sequence ID" value="NZ_CP038436.1"/>
</dbReference>
<evidence type="ECO:0000313" key="2">
    <source>
        <dbReference type="EMBL" id="QBX55426.1"/>
    </source>
</evidence>
<dbReference type="KEGG" id="nsn:EXE58_08145"/>
<keyword evidence="3" id="KW-1185">Reference proteome</keyword>
<dbReference type="EMBL" id="CP038436">
    <property type="protein sequence ID" value="QBX55426.1"/>
    <property type="molecule type" value="Genomic_DNA"/>
</dbReference>
<evidence type="ECO:0000256" key="1">
    <source>
        <dbReference type="SAM" id="Phobius"/>
    </source>
</evidence>
<feature type="transmembrane region" description="Helical" evidence="1">
    <location>
        <begin position="257"/>
        <end position="277"/>
    </location>
</feature>
<evidence type="ECO:0000313" key="3">
    <source>
        <dbReference type="Proteomes" id="UP000294853"/>
    </source>
</evidence>
<evidence type="ECO:0008006" key="4">
    <source>
        <dbReference type="Google" id="ProtNLM"/>
    </source>
</evidence>
<proteinExistence type="predicted"/>
<feature type="transmembrane region" description="Helical" evidence="1">
    <location>
        <begin position="229"/>
        <end position="250"/>
    </location>
</feature>
<sequence>MRADDAPTQVDPVVATLSEVVGGPLGSHAGHHPWWSPQRVLLATTAVVLAAGMASRTACATSSWSGDTQPYARLCWTELAGVPASRGSAPWPASGLTRAAERLAAPLPGGDQVATVAVLGLLLAALALVATVLLARLDGSSPWAAAGWAAAPVLAVHWLSWDLVAALGVCLVLWAWTVRDRGTPALLATAVGGFLLVTFAHPVLTTSTPDTGSVWLVLEQAAGAQQGRAARLVLMAVLVALAAVAARVVVRRHELDGAAVAARTVLVPAVAVLLLAPSAPPEAALLLLPLAAAADLGWRDLLLWQGCELVSWAITGWYLAGLLAPSDGGDPRAYWVAVVIRCAGLIWLAVAALRARAT</sequence>
<name>A0A4P7IE15_9ACTN</name>
<gene>
    <name evidence="2" type="ORF">EXE58_08145</name>
</gene>
<feature type="transmembrane region" description="Helical" evidence="1">
    <location>
        <begin position="155"/>
        <end position="178"/>
    </location>
</feature>
<dbReference type="AlphaFoldDB" id="A0A4P7IE15"/>
<organism evidence="2 3">
    <name type="scientific">Nocardioides seonyuensis</name>
    <dbReference type="NCBI Taxonomy" id="2518371"/>
    <lineage>
        <taxon>Bacteria</taxon>
        <taxon>Bacillati</taxon>
        <taxon>Actinomycetota</taxon>
        <taxon>Actinomycetes</taxon>
        <taxon>Propionibacteriales</taxon>
        <taxon>Nocardioidaceae</taxon>
        <taxon>Nocardioides</taxon>
    </lineage>
</organism>
<keyword evidence="1" id="KW-1133">Transmembrane helix</keyword>
<dbReference type="Proteomes" id="UP000294853">
    <property type="component" value="Chromosome"/>
</dbReference>
<dbReference type="OrthoDB" id="3348156at2"/>
<feature type="transmembrane region" description="Helical" evidence="1">
    <location>
        <begin position="113"/>
        <end position="135"/>
    </location>
</feature>